<organism evidence="3">
    <name type="scientific">hydrothermal vent metagenome</name>
    <dbReference type="NCBI Taxonomy" id="652676"/>
    <lineage>
        <taxon>unclassified sequences</taxon>
        <taxon>metagenomes</taxon>
        <taxon>ecological metagenomes</taxon>
    </lineage>
</organism>
<comment type="similarity">
    <text evidence="1">Belongs to the short-chain dehydrogenases/reductases (SDR) family.</text>
</comment>
<proteinExistence type="inferred from homology"/>
<dbReference type="SUPFAM" id="SSF51735">
    <property type="entry name" value="NAD(P)-binding Rossmann-fold domains"/>
    <property type="match status" value="1"/>
</dbReference>
<sequence>MQLTNKTILITGASDGMGKATALECAKAGATVIIHGKTQPKLELLYDKIVDAGYPEPVIYPLDFEKMTPEDCDTLNDVIHKEFGKLDGLFNNAGWLGASTPAQLYDTKLWHRVMQINLNATFMLTKACIPLLNKANASSILFNIDNKNTAYWGAYGVSKAGLRSFMEILSDELESSTINVSGLIPGAVKTSFRTRAFPAEDTSGLTSPDEVAKAAAYLLSDDGKTINGESTHGKIFDLKEVISAL</sequence>
<reference evidence="3" key="1">
    <citation type="submission" date="2018-06" db="EMBL/GenBank/DDBJ databases">
        <authorList>
            <person name="Zhirakovskaya E."/>
        </authorList>
    </citation>
    <scope>NUCLEOTIDE SEQUENCE</scope>
</reference>
<gene>
    <name evidence="3" type="ORF">MNBD_GAMMA05-268</name>
</gene>
<accession>A0A3B0XGI9</accession>
<evidence type="ECO:0000256" key="2">
    <source>
        <dbReference type="ARBA" id="ARBA00023002"/>
    </source>
</evidence>
<dbReference type="InterPro" id="IPR036291">
    <property type="entry name" value="NAD(P)-bd_dom_sf"/>
</dbReference>
<dbReference type="GO" id="GO:0016491">
    <property type="term" value="F:oxidoreductase activity"/>
    <property type="evidence" value="ECO:0007669"/>
    <property type="project" value="UniProtKB-KW"/>
</dbReference>
<evidence type="ECO:0000313" key="3">
    <source>
        <dbReference type="EMBL" id="VAW55124.1"/>
    </source>
</evidence>
<keyword evidence="2" id="KW-0560">Oxidoreductase</keyword>
<dbReference type="AlphaFoldDB" id="A0A3B0XGI9"/>
<dbReference type="InterPro" id="IPR002347">
    <property type="entry name" value="SDR_fam"/>
</dbReference>
<dbReference type="EMBL" id="UOFE01000046">
    <property type="protein sequence ID" value="VAW55124.1"/>
    <property type="molecule type" value="Genomic_DNA"/>
</dbReference>
<protein>
    <submittedName>
        <fullName evidence="3">Uncharacterized protein</fullName>
    </submittedName>
</protein>
<dbReference type="PANTHER" id="PTHR42901">
    <property type="entry name" value="ALCOHOL DEHYDROGENASE"/>
    <property type="match status" value="1"/>
</dbReference>
<dbReference type="PRINTS" id="PR00081">
    <property type="entry name" value="GDHRDH"/>
</dbReference>
<evidence type="ECO:0000256" key="1">
    <source>
        <dbReference type="ARBA" id="ARBA00006484"/>
    </source>
</evidence>
<dbReference type="Pfam" id="PF00106">
    <property type="entry name" value="adh_short"/>
    <property type="match status" value="1"/>
</dbReference>
<name>A0A3B0XGI9_9ZZZZ</name>
<dbReference type="PANTHER" id="PTHR42901:SF1">
    <property type="entry name" value="ALCOHOL DEHYDROGENASE"/>
    <property type="match status" value="1"/>
</dbReference>
<dbReference type="Gene3D" id="3.40.50.720">
    <property type="entry name" value="NAD(P)-binding Rossmann-like Domain"/>
    <property type="match status" value="1"/>
</dbReference>